<evidence type="ECO:0000313" key="3">
    <source>
        <dbReference type="Proteomes" id="UP000705379"/>
    </source>
</evidence>
<sequence length="60" mass="6701">MFHTGDEFEKRARLHRHQAIRALLGLLLGGKSEAPQKRSVSETVKNTTERACLPTQNEAA</sequence>
<dbReference type="EMBL" id="QTKU01000001">
    <property type="protein sequence ID" value="MBS8259112.1"/>
    <property type="molecule type" value="Genomic_DNA"/>
</dbReference>
<feature type="region of interest" description="Disordered" evidence="1">
    <location>
        <begin position="31"/>
        <end position="60"/>
    </location>
</feature>
<reference evidence="2" key="1">
    <citation type="submission" date="2018-08" db="EMBL/GenBank/DDBJ databases">
        <authorList>
            <person name="Jin W."/>
            <person name="Wang H."/>
            <person name="Yang Y."/>
            <person name="Li M."/>
            <person name="Liu J."/>
        </authorList>
    </citation>
    <scope>NUCLEOTIDE SEQUENCE</scope>
    <source>
        <strain evidence="2">AESS21</strain>
    </source>
</reference>
<proteinExistence type="predicted"/>
<evidence type="ECO:0000313" key="2">
    <source>
        <dbReference type="EMBL" id="MBS8259112.1"/>
    </source>
</evidence>
<dbReference type="RefSeq" id="WP_213214787.1">
    <property type="nucleotide sequence ID" value="NZ_QTKU01000001.1"/>
</dbReference>
<accession>A0A944CAW8</accession>
<dbReference type="Proteomes" id="UP000705379">
    <property type="component" value="Unassembled WGS sequence"/>
</dbReference>
<name>A0A944CAW8_9HYPH</name>
<comment type="caution">
    <text evidence="2">The sequence shown here is derived from an EMBL/GenBank/DDBJ whole genome shotgun (WGS) entry which is preliminary data.</text>
</comment>
<reference evidence="2" key="2">
    <citation type="journal article" date="2021" name="Microorganisms">
        <title>Bacterial Dimethylsulfoniopropionate Biosynthesis in the East China Sea.</title>
        <authorList>
            <person name="Liu J."/>
            <person name="Zhang Y."/>
            <person name="Liu J."/>
            <person name="Zhong H."/>
            <person name="Williams B.T."/>
            <person name="Zheng Y."/>
            <person name="Curson A.R.J."/>
            <person name="Sun C."/>
            <person name="Sun H."/>
            <person name="Song D."/>
            <person name="Wagner Mackenzie B."/>
            <person name="Bermejo Martinez A."/>
            <person name="Todd J.D."/>
            <person name="Zhang X.H."/>
        </authorList>
    </citation>
    <scope>NUCLEOTIDE SEQUENCE</scope>
    <source>
        <strain evidence="2">AESS21</strain>
    </source>
</reference>
<protein>
    <submittedName>
        <fullName evidence="2">Uncharacterized protein</fullName>
    </submittedName>
</protein>
<gene>
    <name evidence="2" type="ORF">DYI23_02670</name>
</gene>
<dbReference type="AlphaFoldDB" id="A0A944CAW8"/>
<evidence type="ECO:0000256" key="1">
    <source>
        <dbReference type="SAM" id="MobiDB-lite"/>
    </source>
</evidence>
<organism evidence="2 3">
    <name type="scientific">Roseibium polysiphoniae</name>
    <dbReference type="NCBI Taxonomy" id="2571221"/>
    <lineage>
        <taxon>Bacteria</taxon>
        <taxon>Pseudomonadati</taxon>
        <taxon>Pseudomonadota</taxon>
        <taxon>Alphaproteobacteria</taxon>
        <taxon>Hyphomicrobiales</taxon>
        <taxon>Stappiaceae</taxon>
        <taxon>Roseibium</taxon>
    </lineage>
</organism>